<accession>A0A0H2ZNJ4</accession>
<evidence type="ECO:0000313" key="1">
    <source>
        <dbReference type="EMBL" id="ABJ54235.1"/>
    </source>
</evidence>
<protein>
    <submittedName>
        <fullName evidence="1">Uncharacterized protein</fullName>
    </submittedName>
</protein>
<organism evidence="1 2">
    <name type="scientific">Streptococcus pneumoniae serotype 2 (strain D39 / NCTC 7466)</name>
    <dbReference type="NCBI Taxonomy" id="373153"/>
    <lineage>
        <taxon>Bacteria</taxon>
        <taxon>Bacillati</taxon>
        <taxon>Bacillota</taxon>
        <taxon>Bacilli</taxon>
        <taxon>Lactobacillales</taxon>
        <taxon>Streptococcaceae</taxon>
        <taxon>Streptococcus</taxon>
    </lineage>
</organism>
<dbReference type="Proteomes" id="UP000001452">
    <property type="component" value="Chromosome"/>
</dbReference>
<dbReference type="AlphaFoldDB" id="A0A0H2ZNJ4"/>
<evidence type="ECO:0000313" key="2">
    <source>
        <dbReference type="Proteomes" id="UP000001452"/>
    </source>
</evidence>
<proteinExistence type="predicted"/>
<dbReference type="HOGENOM" id="CLU_3349139_0_0_9"/>
<dbReference type="EMBL" id="CP000410">
    <property type="protein sequence ID" value="ABJ54235.1"/>
    <property type="molecule type" value="Genomic_DNA"/>
</dbReference>
<keyword evidence="2" id="KW-1185">Reference proteome</keyword>
<dbReference type="KEGG" id="spd:SPD_1114"/>
<dbReference type="PaxDb" id="373153-SPD_1114"/>
<reference evidence="1 2" key="1">
    <citation type="journal article" date="2007" name="J. Bacteriol.">
        <title>Genome sequence of Avery's virulent serotype 2 strain D39 of Streptococcus pneumoniae and comparison with that of unencapsulated laboratory strain R6.</title>
        <authorList>
            <person name="Lanie J.A."/>
            <person name="Ng W.L."/>
            <person name="Kazmierczak K.M."/>
            <person name="Andrzejewski T.M."/>
            <person name="Davidsen T.M."/>
            <person name="Wayne K.J."/>
            <person name="Tettelin H."/>
            <person name="Glass J.I."/>
            <person name="Winkler M.E."/>
        </authorList>
    </citation>
    <scope>NUCLEOTIDE SEQUENCE [LARGE SCALE GENOMIC DNA]</scope>
    <source>
        <strain evidence="2">D39 / NCTC 7466</strain>
    </source>
</reference>
<name>A0A0H2ZNJ4_STRP2</name>
<sequence length="37" mass="4078">MIPVNQAPKPPQVRAKMSKIFSGMRQALLLALNLSMP</sequence>
<gene>
    <name evidence="1" type="ordered locus">SPD_1114</name>
</gene>